<proteinExistence type="predicted"/>
<dbReference type="SUPFAM" id="SSF82714">
    <property type="entry name" value="Multidrug efflux transporter AcrB TolC docking domain, DN and DC subdomains"/>
    <property type="match status" value="1"/>
</dbReference>
<feature type="transmembrane region" description="Helical" evidence="1">
    <location>
        <begin position="337"/>
        <end position="355"/>
    </location>
</feature>
<dbReference type="InterPro" id="IPR001036">
    <property type="entry name" value="Acrflvin-R"/>
</dbReference>
<feature type="transmembrane region" description="Helical" evidence="1">
    <location>
        <begin position="515"/>
        <end position="534"/>
    </location>
</feature>
<dbReference type="PANTHER" id="PTHR32063">
    <property type="match status" value="1"/>
</dbReference>
<feature type="transmembrane region" description="Helical" evidence="1">
    <location>
        <begin position="886"/>
        <end position="903"/>
    </location>
</feature>
<accession>A0A9D9ERI1</accession>
<feature type="transmembrane region" description="Helical" evidence="1">
    <location>
        <begin position="910"/>
        <end position="931"/>
    </location>
</feature>
<feature type="transmembrane region" description="Helical" evidence="1">
    <location>
        <begin position="453"/>
        <end position="476"/>
    </location>
</feature>
<keyword evidence="1" id="KW-0812">Transmembrane</keyword>
<feature type="transmembrane region" description="Helical" evidence="1">
    <location>
        <begin position="943"/>
        <end position="961"/>
    </location>
</feature>
<feature type="transmembrane region" description="Helical" evidence="1">
    <location>
        <begin position="998"/>
        <end position="1017"/>
    </location>
</feature>
<dbReference type="Proteomes" id="UP000823661">
    <property type="component" value="Unassembled WGS sequence"/>
</dbReference>
<evidence type="ECO:0000313" key="3">
    <source>
        <dbReference type="Proteomes" id="UP000823661"/>
    </source>
</evidence>
<dbReference type="Gene3D" id="3.30.2090.10">
    <property type="entry name" value="Multidrug efflux transporter AcrB TolC docking domain, DN and DC subdomains"/>
    <property type="match status" value="2"/>
</dbReference>
<feature type="transmembrane region" description="Helical" evidence="1">
    <location>
        <begin position="389"/>
        <end position="409"/>
    </location>
</feature>
<comment type="caution">
    <text evidence="2">The sequence shown here is derived from an EMBL/GenBank/DDBJ whole genome shotgun (WGS) entry which is preliminary data.</text>
</comment>
<dbReference type="InterPro" id="IPR027463">
    <property type="entry name" value="AcrB_DN_DC_subdom"/>
</dbReference>
<dbReference type="PANTHER" id="PTHR32063:SF0">
    <property type="entry name" value="SWARMING MOTILITY PROTEIN SWRC"/>
    <property type="match status" value="1"/>
</dbReference>
<gene>
    <name evidence="2" type="ORF">IAC06_05465</name>
</gene>
<dbReference type="GO" id="GO:0005886">
    <property type="term" value="C:plasma membrane"/>
    <property type="evidence" value="ECO:0007669"/>
    <property type="project" value="TreeGrafter"/>
</dbReference>
<evidence type="ECO:0000256" key="1">
    <source>
        <dbReference type="SAM" id="Phobius"/>
    </source>
</evidence>
<dbReference type="Gene3D" id="1.20.1640.10">
    <property type="entry name" value="Multidrug efflux transporter AcrB transmembrane domain"/>
    <property type="match status" value="2"/>
</dbReference>
<dbReference type="SUPFAM" id="SSF82866">
    <property type="entry name" value="Multidrug efflux transporter AcrB transmembrane domain"/>
    <property type="match status" value="2"/>
</dbReference>
<dbReference type="EMBL" id="JADIMI010000052">
    <property type="protein sequence ID" value="MBO8452314.1"/>
    <property type="molecule type" value="Genomic_DNA"/>
</dbReference>
<keyword evidence="1" id="KW-0472">Membrane</keyword>
<dbReference type="Pfam" id="PF00873">
    <property type="entry name" value="ACR_tran"/>
    <property type="match status" value="2"/>
</dbReference>
<feature type="transmembrane region" description="Helical" evidence="1">
    <location>
        <begin position="362"/>
        <end position="383"/>
    </location>
</feature>
<dbReference type="GO" id="GO:0042910">
    <property type="term" value="F:xenobiotic transmembrane transporter activity"/>
    <property type="evidence" value="ECO:0007669"/>
    <property type="project" value="TreeGrafter"/>
</dbReference>
<dbReference type="Gene3D" id="3.30.70.1430">
    <property type="entry name" value="Multidrug efflux transporter AcrB pore domain"/>
    <property type="match status" value="2"/>
</dbReference>
<protein>
    <submittedName>
        <fullName evidence="2">Efflux RND transporter permease subunit</fullName>
    </submittedName>
</protein>
<evidence type="ECO:0000313" key="2">
    <source>
        <dbReference type="EMBL" id="MBO8452314.1"/>
    </source>
</evidence>
<organism evidence="2 3">
    <name type="scientific">Candidatus Cryptobacteroides intestinavium</name>
    <dbReference type="NCBI Taxonomy" id="2840766"/>
    <lineage>
        <taxon>Bacteria</taxon>
        <taxon>Pseudomonadati</taxon>
        <taxon>Bacteroidota</taxon>
        <taxon>Bacteroidia</taxon>
        <taxon>Bacteroidales</taxon>
        <taxon>Candidatus Cryptobacteroides</taxon>
    </lineage>
</organism>
<dbReference type="Gene3D" id="3.30.70.1440">
    <property type="entry name" value="Multidrug efflux transporter AcrB pore domain"/>
    <property type="match status" value="1"/>
</dbReference>
<reference evidence="2" key="2">
    <citation type="journal article" date="2021" name="PeerJ">
        <title>Extensive microbial diversity within the chicken gut microbiome revealed by metagenomics and culture.</title>
        <authorList>
            <person name="Gilroy R."/>
            <person name="Ravi A."/>
            <person name="Getino M."/>
            <person name="Pursley I."/>
            <person name="Horton D.L."/>
            <person name="Alikhan N.F."/>
            <person name="Baker D."/>
            <person name="Gharbi K."/>
            <person name="Hall N."/>
            <person name="Watson M."/>
            <person name="Adriaenssens E.M."/>
            <person name="Foster-Nyarko E."/>
            <person name="Jarju S."/>
            <person name="Secka A."/>
            <person name="Antonio M."/>
            <person name="Oren A."/>
            <person name="Chaudhuri R.R."/>
            <person name="La Ragione R."/>
            <person name="Hildebrand F."/>
            <person name="Pallen M.J."/>
        </authorList>
    </citation>
    <scope>NUCLEOTIDE SEQUENCE</scope>
    <source>
        <strain evidence="2">B1-20833</strain>
    </source>
</reference>
<dbReference type="SUPFAM" id="SSF82693">
    <property type="entry name" value="Multidrug efflux transporter AcrB pore domain, PN1, PN2, PC1 and PC2 subdomains"/>
    <property type="match status" value="2"/>
</dbReference>
<feature type="transmembrane region" description="Helical" evidence="1">
    <location>
        <begin position="421"/>
        <end position="441"/>
    </location>
</feature>
<sequence>MRYTEGMSRRGFHIPAFSVLLLMVVAAVAGLATMPLLDVQYTPSPQSRSISVSWTWSDVSERVMEAEVTSRIEGVLSGMKNCTRISSVSKRGSGRVSLSFRKGTDMAAARFEVASRIRNLWYSLPDGVSYPSISLDSRGGTSRTAVSYNIKSSLPSKEIDRYVTDYLITPLSRVDGVDRVSLWGATPYELRITFDARQAAVYGISASDIADAFNSYFSSESLGMVLSGDEMIDLKLACRTSDNIAEIPVGRAGDRIICLGEIASWRYVESQPSAYYRINGLNTVTLSVNVIPDSNLIRVVDAVRAMMEELQSSLPAELSVSLNYDASESILAELDKLYFRTILCILLLLVFVWLVNRSVRYLLLISATLAVNILVAIVFYNLIDLDIHIYTLAGITVSLGIIIDSSIVMTDHYSYYHNRSVFPAILGATATTIGALFVILLLPEKDRANLEDFSWVIIVNLSVSLLTAWLFIPSLLDRFPLKRSSYSLSVRRRRRVIRWNRFYIAYIERGQRHRWAYIVALVAAFGLPVCLLPNEVGKDRFEDERNLFQRAYNAVFGGDARKTMDSVLGTSFTLFNKALDRSDFYREPGRDALYVSAAMPEGCTVGQLNDVMKAMENYLSLFDEIETFSTNITSYDNGLIEVHFKPEYEQSSFPAVLKSNVVSMATNFGGATWSVWGINDNYFNNNVVSRYKDFRINMSGYNYDELMGYAEILLERLDSNRRVSEPEIMGTDGSYGGTEFNLEYDFGRMAAAGVSPYRYYSELGSILYDRPLRSIRIGGEQTSAVLESSMRDEFDLWNVLNSQIDVGNGKARLAEMGSIQKKRTGLPITRNNQSYEVCVGYNFIGFYDISKKFLDETLEYMNDEVLPVGYKAWRQGYRGWGDTGKMGYASLILLIIAIIYVMCSMTFESLRLPFAVILLIPVSFIGVFLIFGLSEFTFDQGGFAAFVMLSGIVVNAGIYLINEFMKSGRSLDSVRHLEGQARNRYMVRRYVKAFNHKINPIMLTIISTVLGLIPFLFDGPKEVFWFAFAVGTIAGMLFSIVALVIFLPVFCFRVK</sequence>
<name>A0A9D9ERI1_9BACT</name>
<feature type="transmembrane region" description="Helical" evidence="1">
    <location>
        <begin position="1023"/>
        <end position="1052"/>
    </location>
</feature>
<keyword evidence="1" id="KW-1133">Transmembrane helix</keyword>
<dbReference type="Gene3D" id="3.30.70.1320">
    <property type="entry name" value="Multidrug efflux transporter AcrB pore domain like"/>
    <property type="match status" value="1"/>
</dbReference>
<reference evidence="2" key="1">
    <citation type="submission" date="2020-10" db="EMBL/GenBank/DDBJ databases">
        <authorList>
            <person name="Gilroy R."/>
        </authorList>
    </citation>
    <scope>NUCLEOTIDE SEQUENCE</scope>
    <source>
        <strain evidence="2">B1-20833</strain>
    </source>
</reference>
<dbReference type="AlphaFoldDB" id="A0A9D9ERI1"/>
<feature type="transmembrane region" description="Helical" evidence="1">
    <location>
        <begin position="12"/>
        <end position="37"/>
    </location>
</feature>